<dbReference type="EC" id="6.3.2.2" evidence="8"/>
<evidence type="ECO:0000313" key="11">
    <source>
        <dbReference type="EMBL" id="SFM24348.1"/>
    </source>
</evidence>
<keyword evidence="12" id="KW-1185">Reference proteome</keyword>
<dbReference type="Gene3D" id="3.30.590.20">
    <property type="match status" value="1"/>
</dbReference>
<keyword evidence="6 8" id="KW-0067">ATP-binding</keyword>
<evidence type="ECO:0000256" key="8">
    <source>
        <dbReference type="HAMAP-Rule" id="MF_00578"/>
    </source>
</evidence>
<reference evidence="11 12" key="1">
    <citation type="submission" date="2016-10" db="EMBL/GenBank/DDBJ databases">
        <authorList>
            <person name="de Groot N.N."/>
        </authorList>
    </citation>
    <scope>NUCLEOTIDE SEQUENCE [LARGE SCALE GENOMIC DNA]</scope>
    <source>
        <strain evidence="11 12">DSM 4180</strain>
    </source>
</reference>
<name>A0A1I4P979_ECTMO</name>
<dbReference type="GO" id="GO:0005524">
    <property type="term" value="F:ATP binding"/>
    <property type="evidence" value="ECO:0007669"/>
    <property type="project" value="UniProtKB-KW"/>
</dbReference>
<protein>
    <recommendedName>
        <fullName evidence="8">Glutamate--cysteine ligase</fullName>
        <ecNumber evidence="8">6.3.2.2</ecNumber>
    </recommendedName>
    <alternativeName>
        <fullName evidence="8">Gamma-ECS</fullName>
        <shortName evidence="8">GCS</shortName>
    </alternativeName>
    <alternativeName>
        <fullName evidence="8">Gamma-glutamylcysteine synthetase</fullName>
    </alternativeName>
</protein>
<evidence type="ECO:0000256" key="1">
    <source>
        <dbReference type="ARBA" id="ARBA00005006"/>
    </source>
</evidence>
<proteinExistence type="inferred from homology"/>
<comment type="pathway">
    <text evidence="1 8 9">Sulfur metabolism; glutathione biosynthesis; glutathione from L-cysteine and L-glutamate: step 1/2.</text>
</comment>
<evidence type="ECO:0000256" key="2">
    <source>
        <dbReference type="ARBA" id="ARBA00008772"/>
    </source>
</evidence>
<evidence type="ECO:0000256" key="7">
    <source>
        <dbReference type="ARBA" id="ARBA00048819"/>
    </source>
</evidence>
<dbReference type="Proteomes" id="UP000199556">
    <property type="component" value="Unassembled WGS sequence"/>
</dbReference>
<dbReference type="InterPro" id="IPR014746">
    <property type="entry name" value="Gln_synth/guanido_kin_cat_dom"/>
</dbReference>
<evidence type="ECO:0000256" key="9">
    <source>
        <dbReference type="RuleBase" id="RU004391"/>
    </source>
</evidence>
<keyword evidence="5 8" id="KW-0547">Nucleotide-binding</keyword>
<evidence type="ECO:0000313" key="12">
    <source>
        <dbReference type="Proteomes" id="UP000199556"/>
    </source>
</evidence>
<keyword evidence="3 8" id="KW-0436">Ligase</keyword>
<dbReference type="GO" id="GO:0006750">
    <property type="term" value="P:glutathione biosynthetic process"/>
    <property type="evidence" value="ECO:0007669"/>
    <property type="project" value="UniProtKB-UniRule"/>
</dbReference>
<comment type="catalytic activity">
    <reaction evidence="7 8 9">
        <text>L-cysteine + L-glutamate + ATP = gamma-L-glutamyl-L-cysteine + ADP + phosphate + H(+)</text>
        <dbReference type="Rhea" id="RHEA:13285"/>
        <dbReference type="ChEBI" id="CHEBI:15378"/>
        <dbReference type="ChEBI" id="CHEBI:29985"/>
        <dbReference type="ChEBI" id="CHEBI:30616"/>
        <dbReference type="ChEBI" id="CHEBI:35235"/>
        <dbReference type="ChEBI" id="CHEBI:43474"/>
        <dbReference type="ChEBI" id="CHEBI:58173"/>
        <dbReference type="ChEBI" id="CHEBI:456216"/>
        <dbReference type="EC" id="6.3.2.2"/>
    </reaction>
</comment>
<accession>A0A1I4P979</accession>
<dbReference type="EMBL" id="FOUO01000001">
    <property type="protein sequence ID" value="SFM24348.1"/>
    <property type="molecule type" value="Genomic_DNA"/>
</dbReference>
<dbReference type="GO" id="GO:0005829">
    <property type="term" value="C:cytosol"/>
    <property type="evidence" value="ECO:0007669"/>
    <property type="project" value="TreeGrafter"/>
</dbReference>
<dbReference type="InterPro" id="IPR006334">
    <property type="entry name" value="Glut_cys_ligase"/>
</dbReference>
<dbReference type="STRING" id="195064.SAMN05421721_10189"/>
<evidence type="ECO:0000256" key="3">
    <source>
        <dbReference type="ARBA" id="ARBA00022598"/>
    </source>
</evidence>
<comment type="similarity">
    <text evidence="2 8">Belongs to the glutamate--cysteine ligase type 1 family. Type 1 subfamily.</text>
</comment>
<dbReference type="InterPro" id="IPR007370">
    <property type="entry name" value="Glu_cys_ligase"/>
</dbReference>
<feature type="domain" description="Glutamate--cysteine ligase" evidence="10">
    <location>
        <begin position="9"/>
        <end position="381"/>
    </location>
</feature>
<dbReference type="NCBIfam" id="TIGR01434">
    <property type="entry name" value="glu_cys_ligase"/>
    <property type="match status" value="1"/>
</dbReference>
<organism evidence="11 12">
    <name type="scientific">Ectothiorhodospira mobilis</name>
    <dbReference type="NCBI Taxonomy" id="195064"/>
    <lineage>
        <taxon>Bacteria</taxon>
        <taxon>Pseudomonadati</taxon>
        <taxon>Pseudomonadota</taxon>
        <taxon>Gammaproteobacteria</taxon>
        <taxon>Chromatiales</taxon>
        <taxon>Ectothiorhodospiraceae</taxon>
        <taxon>Ectothiorhodospira</taxon>
    </lineage>
</organism>
<gene>
    <name evidence="8" type="primary">gshA</name>
    <name evidence="11" type="ORF">SAMN05421721_10189</name>
</gene>
<dbReference type="GO" id="GO:0046872">
    <property type="term" value="F:metal ion binding"/>
    <property type="evidence" value="ECO:0007669"/>
    <property type="project" value="TreeGrafter"/>
</dbReference>
<dbReference type="SUPFAM" id="SSF55931">
    <property type="entry name" value="Glutamine synthetase/guanido kinase"/>
    <property type="match status" value="1"/>
</dbReference>
<dbReference type="PANTHER" id="PTHR38761:SF1">
    <property type="entry name" value="GLUTAMATE--CYSTEINE LIGASE"/>
    <property type="match status" value="1"/>
</dbReference>
<keyword evidence="4 8" id="KW-0317">Glutathione biosynthesis</keyword>
<dbReference type="GO" id="GO:0004357">
    <property type="term" value="F:glutamate-cysteine ligase activity"/>
    <property type="evidence" value="ECO:0007669"/>
    <property type="project" value="UniProtKB-UniRule"/>
</dbReference>
<evidence type="ECO:0000259" key="10">
    <source>
        <dbReference type="Pfam" id="PF04262"/>
    </source>
</evidence>
<dbReference type="HAMAP" id="MF_00578">
    <property type="entry name" value="Glu_cys_ligase"/>
    <property type="match status" value="1"/>
</dbReference>
<dbReference type="AlphaFoldDB" id="A0A1I4P979"/>
<dbReference type="Pfam" id="PF04262">
    <property type="entry name" value="Glu_cys_ligase"/>
    <property type="match status" value="1"/>
</dbReference>
<dbReference type="PANTHER" id="PTHR38761">
    <property type="entry name" value="GLUTAMATE--CYSTEINE LIGASE"/>
    <property type="match status" value="1"/>
</dbReference>
<evidence type="ECO:0000256" key="5">
    <source>
        <dbReference type="ARBA" id="ARBA00022741"/>
    </source>
</evidence>
<dbReference type="UniPathway" id="UPA00142">
    <property type="reaction ID" value="UER00209"/>
</dbReference>
<evidence type="ECO:0000256" key="4">
    <source>
        <dbReference type="ARBA" id="ARBA00022684"/>
    </source>
</evidence>
<evidence type="ECO:0000256" key="6">
    <source>
        <dbReference type="ARBA" id="ARBA00022840"/>
    </source>
</evidence>
<sequence length="524" mass="58816">MYAAYEARLQALQKRGQSHCLRSCRVGLEKESLRVNPDGSIAQTPHPPALGAALTHPWITTDYSEALLEFITPPCDGGDAALGFLRDLQAFTYPRIGEEFLWATSMPCVLDGEASIPVARYGTSNAGRMKTVYRLGLGHRYGRLMQVIAGVHFNFSMGDDFWPVYREVTGGGEDPRRFRDRVYFGMIRNLQRLGWLVPYLFGASPAVCRSFLAGRPTTLAEFDEGTYYEPHATSLRMGDIGYQNRKEEETGIKANYNSLEAYVQSLERAIHTPSPDYQRIGVCVDGEYRQLNANILQIENEYYSTVRPKPVIQGNEKPVRALRRGGVAYVELRSLDVNAFEPMGLGRDQLHFLEALMIFALLDDSPELDELEQLSIDHNQSATAHRGRDPGLKLLQRDGQPIPLRAWAEQVLAAMEPLCRVLDGETPGRPYTTALQAQRAKVADAALTPSARMLEEMAACEEGFHLFARRVSLQHAAYFRDVALEAAREAELEAAASRSLREQRDLEAADEPDFAEYLRRYFAQ</sequence>